<dbReference type="SUPFAM" id="SSF51556">
    <property type="entry name" value="Metallo-dependent hydrolases"/>
    <property type="match status" value="1"/>
</dbReference>
<accession>A0ABZ1ILJ0</accession>
<evidence type="ECO:0000256" key="1">
    <source>
        <dbReference type="ARBA" id="ARBA00038310"/>
    </source>
</evidence>
<evidence type="ECO:0000313" key="3">
    <source>
        <dbReference type="EMBL" id="WSE35113.1"/>
    </source>
</evidence>
<dbReference type="Pfam" id="PF04909">
    <property type="entry name" value="Amidohydro_2"/>
    <property type="match status" value="1"/>
</dbReference>
<dbReference type="InterPro" id="IPR032466">
    <property type="entry name" value="Metal_Hydrolase"/>
</dbReference>
<dbReference type="EMBL" id="CP142149">
    <property type="protein sequence ID" value="WSE35113.1"/>
    <property type="molecule type" value="Genomic_DNA"/>
</dbReference>
<proteinExistence type="inferred from homology"/>
<dbReference type="PANTHER" id="PTHR43569">
    <property type="entry name" value="AMIDOHYDROLASE"/>
    <property type="match status" value="1"/>
</dbReference>
<dbReference type="PANTHER" id="PTHR43569:SF2">
    <property type="entry name" value="AMIDOHYDROLASE-RELATED DOMAIN-CONTAINING PROTEIN"/>
    <property type="match status" value="1"/>
</dbReference>
<evidence type="ECO:0000259" key="2">
    <source>
        <dbReference type="Pfam" id="PF04909"/>
    </source>
</evidence>
<sequence length="281" mass="30419">MNHVDAHHHLWHPGAHPQPWLDRPALTPIRRPFTVRDLRLATLGTGVTRTVLVQAVGSAVETEQLLGLRDPLIAGVVGWADLASPELDPARFRGTRLVGLRHGVQAEPDPRWLCRPDVRAGLRALAAEGLTFDLLVRPDQFTAALETVRAVPELTFVLDHLGKPPIASGELEPWASGLRSLAREPNVVAKLSGLITEAAWPQWTVADLRPYADVALSAFGPSRLMYGSDWPVCLLAGTYAQTFSAVDALTAHLTAAERADVFAGTAERVYGLAAQSRALAR</sequence>
<protein>
    <submittedName>
        <fullName evidence="3">Amidohydrolase family protein</fullName>
    </submittedName>
</protein>
<organism evidence="3 4">
    <name type="scientific">Amycolatopsis rhabdoformis</name>
    <dbReference type="NCBI Taxonomy" id="1448059"/>
    <lineage>
        <taxon>Bacteria</taxon>
        <taxon>Bacillati</taxon>
        <taxon>Actinomycetota</taxon>
        <taxon>Actinomycetes</taxon>
        <taxon>Pseudonocardiales</taxon>
        <taxon>Pseudonocardiaceae</taxon>
        <taxon>Amycolatopsis</taxon>
    </lineage>
</organism>
<comment type="similarity">
    <text evidence="1">Belongs to the metallo-dependent hydrolases superfamily.</text>
</comment>
<gene>
    <name evidence="3" type="ORF">VSH64_07560</name>
</gene>
<evidence type="ECO:0000313" key="4">
    <source>
        <dbReference type="Proteomes" id="UP001330812"/>
    </source>
</evidence>
<dbReference type="Gene3D" id="3.20.20.140">
    <property type="entry name" value="Metal-dependent hydrolases"/>
    <property type="match status" value="1"/>
</dbReference>
<dbReference type="RefSeq" id="WP_326837918.1">
    <property type="nucleotide sequence ID" value="NZ_CP142149.1"/>
</dbReference>
<keyword evidence="4" id="KW-1185">Reference proteome</keyword>
<dbReference type="Proteomes" id="UP001330812">
    <property type="component" value="Chromosome"/>
</dbReference>
<reference evidence="3 4" key="1">
    <citation type="journal article" date="2015" name="Int. J. Syst. Evol. Microbiol.">
        <title>Amycolatopsis rhabdoformis sp. nov., an actinomycete isolated from a tropical forest soil.</title>
        <authorList>
            <person name="Souza W.R."/>
            <person name="Silva R.E."/>
            <person name="Goodfellow M."/>
            <person name="Busarakam K."/>
            <person name="Figueiro F.S."/>
            <person name="Ferreira D."/>
            <person name="Rodrigues-Filho E."/>
            <person name="Moraes L.A.B."/>
            <person name="Zucchi T.D."/>
        </authorList>
    </citation>
    <scope>NUCLEOTIDE SEQUENCE [LARGE SCALE GENOMIC DNA]</scope>
    <source>
        <strain evidence="3 4">NCIMB 14900</strain>
    </source>
</reference>
<dbReference type="InterPro" id="IPR006680">
    <property type="entry name" value="Amidohydro-rel"/>
</dbReference>
<name>A0ABZ1ILJ0_9PSEU</name>
<feature type="domain" description="Amidohydrolase-related" evidence="2">
    <location>
        <begin position="4"/>
        <end position="272"/>
    </location>
</feature>
<dbReference type="InterPro" id="IPR052350">
    <property type="entry name" value="Metallo-dep_Lactonases"/>
</dbReference>